<evidence type="ECO:0000313" key="3">
    <source>
        <dbReference type="Proteomes" id="UP001302602"/>
    </source>
</evidence>
<dbReference type="EMBL" id="MU853235">
    <property type="protein sequence ID" value="KAK4121049.1"/>
    <property type="molecule type" value="Genomic_DNA"/>
</dbReference>
<protein>
    <submittedName>
        <fullName evidence="2">Uncharacterized protein</fullName>
    </submittedName>
</protein>
<feature type="region of interest" description="Disordered" evidence="1">
    <location>
        <begin position="78"/>
        <end position="100"/>
    </location>
</feature>
<dbReference type="Proteomes" id="UP001302602">
    <property type="component" value="Unassembled WGS sequence"/>
</dbReference>
<name>A0AAN6TV37_9PEZI</name>
<dbReference type="RefSeq" id="XP_062644820.1">
    <property type="nucleotide sequence ID" value="XM_062785895.1"/>
</dbReference>
<reference evidence="2" key="1">
    <citation type="journal article" date="2023" name="Mol. Phylogenet. Evol.">
        <title>Genome-scale phylogeny and comparative genomics of the fungal order Sordariales.</title>
        <authorList>
            <person name="Hensen N."/>
            <person name="Bonometti L."/>
            <person name="Westerberg I."/>
            <person name="Brannstrom I.O."/>
            <person name="Guillou S."/>
            <person name="Cros-Aarteil S."/>
            <person name="Calhoun S."/>
            <person name="Haridas S."/>
            <person name="Kuo A."/>
            <person name="Mondo S."/>
            <person name="Pangilinan J."/>
            <person name="Riley R."/>
            <person name="LaButti K."/>
            <person name="Andreopoulos B."/>
            <person name="Lipzen A."/>
            <person name="Chen C."/>
            <person name="Yan M."/>
            <person name="Daum C."/>
            <person name="Ng V."/>
            <person name="Clum A."/>
            <person name="Steindorff A."/>
            <person name="Ohm R.A."/>
            <person name="Martin F."/>
            <person name="Silar P."/>
            <person name="Natvig D.O."/>
            <person name="Lalanne C."/>
            <person name="Gautier V."/>
            <person name="Ament-Velasquez S.L."/>
            <person name="Kruys A."/>
            <person name="Hutchinson M.I."/>
            <person name="Powell A.J."/>
            <person name="Barry K."/>
            <person name="Miller A.N."/>
            <person name="Grigoriev I.V."/>
            <person name="Debuchy R."/>
            <person name="Gladieux P."/>
            <person name="Hiltunen Thoren M."/>
            <person name="Johannesson H."/>
        </authorList>
    </citation>
    <scope>NUCLEOTIDE SEQUENCE</scope>
    <source>
        <strain evidence="2">CBS 731.68</strain>
    </source>
</reference>
<evidence type="ECO:0000256" key="1">
    <source>
        <dbReference type="SAM" id="MobiDB-lite"/>
    </source>
</evidence>
<comment type="caution">
    <text evidence="2">The sequence shown here is derived from an EMBL/GenBank/DDBJ whole genome shotgun (WGS) entry which is preliminary data.</text>
</comment>
<reference evidence="2" key="2">
    <citation type="submission" date="2023-05" db="EMBL/GenBank/DDBJ databases">
        <authorList>
            <consortium name="Lawrence Berkeley National Laboratory"/>
            <person name="Steindorff A."/>
            <person name="Hensen N."/>
            <person name="Bonometti L."/>
            <person name="Westerberg I."/>
            <person name="Brannstrom I.O."/>
            <person name="Guillou S."/>
            <person name="Cros-Aarteil S."/>
            <person name="Calhoun S."/>
            <person name="Haridas S."/>
            <person name="Kuo A."/>
            <person name="Mondo S."/>
            <person name="Pangilinan J."/>
            <person name="Riley R."/>
            <person name="Labutti K."/>
            <person name="Andreopoulos B."/>
            <person name="Lipzen A."/>
            <person name="Chen C."/>
            <person name="Yanf M."/>
            <person name="Daum C."/>
            <person name="Ng V."/>
            <person name="Clum A."/>
            <person name="Ohm R."/>
            <person name="Martin F."/>
            <person name="Silar P."/>
            <person name="Natvig D."/>
            <person name="Lalanne C."/>
            <person name="Gautier V."/>
            <person name="Ament-Velasquez S.L."/>
            <person name="Kruys A."/>
            <person name="Hutchinson M.I."/>
            <person name="Powell A.J."/>
            <person name="Barry K."/>
            <person name="Miller A.N."/>
            <person name="Grigoriev I.V."/>
            <person name="Debuchy R."/>
            <person name="Gladieux P."/>
            <person name="Thoren M.H."/>
            <person name="Johannesson H."/>
        </authorList>
    </citation>
    <scope>NUCLEOTIDE SEQUENCE</scope>
    <source>
        <strain evidence="2">CBS 731.68</strain>
    </source>
</reference>
<gene>
    <name evidence="2" type="ORF">N657DRAFT_134622</name>
</gene>
<dbReference type="GeneID" id="87822661"/>
<keyword evidence="3" id="KW-1185">Reference proteome</keyword>
<sequence>MLGSELLDLFLRQLPLLPLTVSCDRLSHRAAWQVSSTPASLCTFGDAISLGPQIADAALPILNLAGLPKPVPYPGPSFRFSSSPLRPPQAANAQHRPHPVAAQQGNELVSVRLGLNSLSRGGPTVRKLIGAPAEQVSGFSDTHAHPPHPHTPSQTASCRVRLLGFSSSSRVASVI</sequence>
<organism evidence="2 3">
    <name type="scientific">Parathielavia appendiculata</name>
    <dbReference type="NCBI Taxonomy" id="2587402"/>
    <lineage>
        <taxon>Eukaryota</taxon>
        <taxon>Fungi</taxon>
        <taxon>Dikarya</taxon>
        <taxon>Ascomycota</taxon>
        <taxon>Pezizomycotina</taxon>
        <taxon>Sordariomycetes</taxon>
        <taxon>Sordariomycetidae</taxon>
        <taxon>Sordariales</taxon>
        <taxon>Chaetomiaceae</taxon>
        <taxon>Parathielavia</taxon>
    </lineage>
</organism>
<dbReference type="AlphaFoldDB" id="A0AAN6TV37"/>
<accession>A0AAN6TV37</accession>
<proteinExistence type="predicted"/>
<evidence type="ECO:0000313" key="2">
    <source>
        <dbReference type="EMBL" id="KAK4121049.1"/>
    </source>
</evidence>